<protein>
    <submittedName>
        <fullName evidence="1">Uncharacterized protein</fullName>
    </submittedName>
</protein>
<name>A0A4Q1KA95_9FLAO</name>
<dbReference type="AlphaFoldDB" id="A0A4Q1KA95"/>
<reference evidence="2" key="1">
    <citation type="submission" date="2019-01" db="EMBL/GenBank/DDBJ databases">
        <title>Cytophagaceae bacterium strain CAR-16.</title>
        <authorList>
            <person name="Chen W.-M."/>
        </authorList>
    </citation>
    <scope>NUCLEOTIDE SEQUENCE [LARGE SCALE GENOMIC DNA]</scope>
    <source>
        <strain evidence="2">WWJ-16</strain>
    </source>
</reference>
<sequence>MKSRLLLIAFLITFSGWSQLESRRKKIQIKAVPDKLAKKKADVATTPTVVPAFKLNTPKAKTSDDIIFQSMPQIPKIGDIPDKQYEAPRNPSELYTDRFNNQLKEEGVSPELFNRDMDLGKAIVFTKTIELANRDYGLIDGDNIRVWLNGILVNPSIILRDDFQKFTVELNPGMNIIEIEALNYGELSPNTGQYNFYDANGTLFSMKYWNLGIGYKARLQVEYVEKMDQSNATPKK</sequence>
<dbReference type="EMBL" id="SBKN01000002">
    <property type="protein sequence ID" value="RXR23280.1"/>
    <property type="molecule type" value="Genomic_DNA"/>
</dbReference>
<organism evidence="1 2">
    <name type="scientific">Flavobacterium stagni</name>
    <dbReference type="NCBI Taxonomy" id="2506421"/>
    <lineage>
        <taxon>Bacteria</taxon>
        <taxon>Pseudomonadati</taxon>
        <taxon>Bacteroidota</taxon>
        <taxon>Flavobacteriia</taxon>
        <taxon>Flavobacteriales</taxon>
        <taxon>Flavobacteriaceae</taxon>
        <taxon>Flavobacterium</taxon>
    </lineage>
</organism>
<dbReference type="OrthoDB" id="1148517at2"/>
<comment type="caution">
    <text evidence="1">The sequence shown here is derived from an EMBL/GenBank/DDBJ whole genome shotgun (WGS) entry which is preliminary data.</text>
</comment>
<gene>
    <name evidence="1" type="ORF">EQG61_04735</name>
</gene>
<dbReference type="RefSeq" id="WP_129460762.1">
    <property type="nucleotide sequence ID" value="NZ_SBKN01000002.1"/>
</dbReference>
<evidence type="ECO:0000313" key="1">
    <source>
        <dbReference type="EMBL" id="RXR23280.1"/>
    </source>
</evidence>
<evidence type="ECO:0000313" key="2">
    <source>
        <dbReference type="Proteomes" id="UP000289857"/>
    </source>
</evidence>
<accession>A0A4Q1KA95</accession>
<keyword evidence="2" id="KW-1185">Reference proteome</keyword>
<proteinExistence type="predicted"/>
<dbReference type="Proteomes" id="UP000289857">
    <property type="component" value="Unassembled WGS sequence"/>
</dbReference>